<proteinExistence type="predicted"/>
<accession>A0A1I0LV13</accession>
<reference evidence="1 2" key="1">
    <citation type="submission" date="2016-10" db="EMBL/GenBank/DDBJ databases">
        <authorList>
            <person name="de Groot N.N."/>
        </authorList>
    </citation>
    <scope>NUCLEOTIDE SEQUENCE [LARGE SCALE GENOMIC DNA]</scope>
    <source>
        <strain evidence="1 2">CGMCC 4.5598</strain>
    </source>
</reference>
<evidence type="ECO:0000313" key="2">
    <source>
        <dbReference type="Proteomes" id="UP000199361"/>
    </source>
</evidence>
<dbReference type="Proteomes" id="UP000199361">
    <property type="component" value="Unassembled WGS sequence"/>
</dbReference>
<gene>
    <name evidence="1" type="ORF">SAMN05421811_12732</name>
</gene>
<protein>
    <submittedName>
        <fullName evidence="1">Uncharacterized protein</fullName>
    </submittedName>
</protein>
<dbReference type="EMBL" id="FOHX01000027">
    <property type="protein sequence ID" value="SEU46430.1"/>
    <property type="molecule type" value="Genomic_DNA"/>
</dbReference>
<sequence length="149" mass="15991">MTENTPSPFNPYAVAYARTALDAAVNNDAATVADTIRLLLAEHGMPGAYDAIFTWCAAIRAHLRVPLGTNVAVVYVNDDGETVQPPEARPAYVWANRVMQAYIAHDKPSLNAVVAEMGDDPKQVKAHLGQLVAHAAEVAWAAARRAELS</sequence>
<dbReference type="RefSeq" id="WP_091094006.1">
    <property type="nucleotide sequence ID" value="NZ_FOHX01000027.1"/>
</dbReference>
<organism evidence="1 2">
    <name type="scientific">Nonomuraea wenchangensis</name>
    <dbReference type="NCBI Taxonomy" id="568860"/>
    <lineage>
        <taxon>Bacteria</taxon>
        <taxon>Bacillati</taxon>
        <taxon>Actinomycetota</taxon>
        <taxon>Actinomycetes</taxon>
        <taxon>Streptosporangiales</taxon>
        <taxon>Streptosporangiaceae</taxon>
        <taxon>Nonomuraea</taxon>
    </lineage>
</organism>
<keyword evidence="2" id="KW-1185">Reference proteome</keyword>
<name>A0A1I0LV13_9ACTN</name>
<dbReference type="AlphaFoldDB" id="A0A1I0LV13"/>
<dbReference type="STRING" id="568860.SAMN05421811_12732"/>
<evidence type="ECO:0000313" key="1">
    <source>
        <dbReference type="EMBL" id="SEU46430.1"/>
    </source>
</evidence>